<feature type="compositionally biased region" description="Basic and acidic residues" evidence="1">
    <location>
        <begin position="22"/>
        <end position="32"/>
    </location>
</feature>
<protein>
    <submittedName>
        <fullName evidence="2">Uncharacterized protein</fullName>
    </submittedName>
</protein>
<sequence length="177" mass="19551">MSNLGEYQNFPDKTSPCNAVQHPERSPMREESQVQQLQTETDTTPNFNSLDLFPTPPEIPRTPIRTFVPPIPALFPGRSEENDLGIGMAITQSDRQRREAGQNATNAAYLNRVYVEYMLPPYFFDPRITPPSPTPMKPRVNGRKSLGVRGNEIEDDGAASAANGGSSAGESDARKMK</sequence>
<dbReference type="Proteomes" id="UP001498398">
    <property type="component" value="Unassembled WGS sequence"/>
</dbReference>
<accession>A0ABR1JIN7</accession>
<dbReference type="EMBL" id="JBANRG010000012">
    <property type="protein sequence ID" value="KAK7461846.1"/>
    <property type="molecule type" value="Genomic_DNA"/>
</dbReference>
<keyword evidence="3" id="KW-1185">Reference proteome</keyword>
<gene>
    <name evidence="2" type="ORF">VKT23_008276</name>
</gene>
<name>A0ABR1JIN7_9AGAR</name>
<evidence type="ECO:0000313" key="2">
    <source>
        <dbReference type="EMBL" id="KAK7461846.1"/>
    </source>
</evidence>
<reference evidence="2 3" key="1">
    <citation type="submission" date="2024-01" db="EMBL/GenBank/DDBJ databases">
        <title>A draft genome for the cacao thread blight pathogen Marasmiellus scandens.</title>
        <authorList>
            <person name="Baruah I.K."/>
            <person name="Leung J."/>
            <person name="Bukari Y."/>
            <person name="Amoako-Attah I."/>
            <person name="Meinhardt L.W."/>
            <person name="Bailey B.A."/>
            <person name="Cohen S.P."/>
        </authorList>
    </citation>
    <scope>NUCLEOTIDE SEQUENCE [LARGE SCALE GENOMIC DNA]</scope>
    <source>
        <strain evidence="2 3">GH-19</strain>
    </source>
</reference>
<comment type="caution">
    <text evidence="2">The sequence shown here is derived from an EMBL/GenBank/DDBJ whole genome shotgun (WGS) entry which is preliminary data.</text>
</comment>
<feature type="compositionally biased region" description="Polar residues" evidence="1">
    <location>
        <begin position="33"/>
        <end position="49"/>
    </location>
</feature>
<proteinExistence type="predicted"/>
<feature type="region of interest" description="Disordered" evidence="1">
    <location>
        <begin position="1"/>
        <end position="50"/>
    </location>
</feature>
<feature type="compositionally biased region" description="Polar residues" evidence="1">
    <location>
        <begin position="1"/>
        <end position="18"/>
    </location>
</feature>
<evidence type="ECO:0000313" key="3">
    <source>
        <dbReference type="Proteomes" id="UP001498398"/>
    </source>
</evidence>
<feature type="region of interest" description="Disordered" evidence="1">
    <location>
        <begin position="129"/>
        <end position="177"/>
    </location>
</feature>
<feature type="compositionally biased region" description="Low complexity" evidence="1">
    <location>
        <begin position="158"/>
        <end position="170"/>
    </location>
</feature>
<organism evidence="2 3">
    <name type="scientific">Marasmiellus scandens</name>
    <dbReference type="NCBI Taxonomy" id="2682957"/>
    <lineage>
        <taxon>Eukaryota</taxon>
        <taxon>Fungi</taxon>
        <taxon>Dikarya</taxon>
        <taxon>Basidiomycota</taxon>
        <taxon>Agaricomycotina</taxon>
        <taxon>Agaricomycetes</taxon>
        <taxon>Agaricomycetidae</taxon>
        <taxon>Agaricales</taxon>
        <taxon>Marasmiineae</taxon>
        <taxon>Omphalotaceae</taxon>
        <taxon>Marasmiellus</taxon>
    </lineage>
</organism>
<evidence type="ECO:0000256" key="1">
    <source>
        <dbReference type="SAM" id="MobiDB-lite"/>
    </source>
</evidence>